<comment type="subcellular location">
    <subcellularLocation>
        <location evidence="1">Membrane</location>
        <topology evidence="1">Multi-pass membrane protein</topology>
    </subcellularLocation>
</comment>
<keyword evidence="4 6" id="KW-1133">Transmembrane helix</keyword>
<accession>A0ABP0XMR4</accession>
<reference evidence="7 8" key="1">
    <citation type="submission" date="2024-03" db="EMBL/GenBank/DDBJ databases">
        <authorList>
            <person name="Gkanogiannis A."/>
            <person name="Becerra Lopez-Lavalle L."/>
        </authorList>
    </citation>
    <scope>NUCLEOTIDE SEQUENCE [LARGE SCALE GENOMIC DNA]</scope>
</reference>
<evidence type="ECO:0000256" key="5">
    <source>
        <dbReference type="ARBA" id="ARBA00023136"/>
    </source>
</evidence>
<evidence type="ECO:0000256" key="2">
    <source>
        <dbReference type="ARBA" id="ARBA00005645"/>
    </source>
</evidence>
<evidence type="ECO:0000256" key="4">
    <source>
        <dbReference type="ARBA" id="ARBA00022989"/>
    </source>
</evidence>
<gene>
    <name evidence="7" type="ORF">CITCOLO1_LOCUS1026</name>
</gene>
<sequence length="76" mass="8440">MSKVACALYNNWWPLLSVVIVTGASELEAFAIPAILKHADMIGWGAVALDFSSLLTFVVAILCYLWMCNDEEYNIL</sequence>
<protein>
    <submittedName>
        <fullName evidence="7">Uncharacterized protein</fullName>
    </submittedName>
</protein>
<dbReference type="PANTHER" id="PTHR12050:SF1">
    <property type="entry name" value="VACUOLAR PROTEIN SORTING-ASSOCIATED PROTEIN 55 HOMOLOG"/>
    <property type="match status" value="1"/>
</dbReference>
<keyword evidence="3 6" id="KW-0812">Transmembrane</keyword>
<evidence type="ECO:0000256" key="3">
    <source>
        <dbReference type="ARBA" id="ARBA00022692"/>
    </source>
</evidence>
<evidence type="ECO:0000313" key="8">
    <source>
        <dbReference type="Proteomes" id="UP001642487"/>
    </source>
</evidence>
<feature type="transmembrane region" description="Helical" evidence="6">
    <location>
        <begin position="48"/>
        <end position="67"/>
    </location>
</feature>
<organism evidence="7 8">
    <name type="scientific">Citrullus colocynthis</name>
    <name type="common">colocynth</name>
    <dbReference type="NCBI Taxonomy" id="252529"/>
    <lineage>
        <taxon>Eukaryota</taxon>
        <taxon>Viridiplantae</taxon>
        <taxon>Streptophyta</taxon>
        <taxon>Embryophyta</taxon>
        <taxon>Tracheophyta</taxon>
        <taxon>Spermatophyta</taxon>
        <taxon>Magnoliopsida</taxon>
        <taxon>eudicotyledons</taxon>
        <taxon>Gunneridae</taxon>
        <taxon>Pentapetalae</taxon>
        <taxon>rosids</taxon>
        <taxon>fabids</taxon>
        <taxon>Cucurbitales</taxon>
        <taxon>Cucurbitaceae</taxon>
        <taxon>Benincaseae</taxon>
        <taxon>Citrullus</taxon>
    </lineage>
</organism>
<proteinExistence type="inferred from homology"/>
<evidence type="ECO:0000313" key="7">
    <source>
        <dbReference type="EMBL" id="CAK9309449.1"/>
    </source>
</evidence>
<dbReference type="Proteomes" id="UP001642487">
    <property type="component" value="Chromosome 1"/>
</dbReference>
<dbReference type="EMBL" id="OZ021735">
    <property type="protein sequence ID" value="CAK9309449.1"/>
    <property type="molecule type" value="Genomic_DNA"/>
</dbReference>
<feature type="transmembrane region" description="Helical" evidence="6">
    <location>
        <begin position="12"/>
        <end position="36"/>
    </location>
</feature>
<name>A0ABP0XMR4_9ROSI</name>
<keyword evidence="5 6" id="KW-0472">Membrane</keyword>
<dbReference type="InterPro" id="IPR007262">
    <property type="entry name" value="Vps55/LEPROT"/>
</dbReference>
<dbReference type="Pfam" id="PF04133">
    <property type="entry name" value="Vps55"/>
    <property type="match status" value="1"/>
</dbReference>
<evidence type="ECO:0000256" key="1">
    <source>
        <dbReference type="ARBA" id="ARBA00004141"/>
    </source>
</evidence>
<keyword evidence="8" id="KW-1185">Reference proteome</keyword>
<dbReference type="PANTHER" id="PTHR12050">
    <property type="entry name" value="LEPTIN RECEPTOR-RELATED"/>
    <property type="match status" value="1"/>
</dbReference>
<comment type="similarity">
    <text evidence="2">Belongs to the OB-RGRP/VPS55 family.</text>
</comment>
<evidence type="ECO:0000256" key="6">
    <source>
        <dbReference type="SAM" id="Phobius"/>
    </source>
</evidence>